<keyword evidence="2" id="KW-1185">Reference proteome</keyword>
<evidence type="ECO:0000313" key="1">
    <source>
        <dbReference type="EMBL" id="KIE05533.1"/>
    </source>
</evidence>
<proteinExistence type="predicted"/>
<accession>A0A0C1QND1</accession>
<dbReference type="EMBL" id="JSWE01000092">
    <property type="protein sequence ID" value="KIE05533.1"/>
    <property type="molecule type" value="Genomic_DNA"/>
</dbReference>
<dbReference type="Proteomes" id="UP000031258">
    <property type="component" value="Unassembled WGS sequence"/>
</dbReference>
<reference evidence="1 2" key="1">
    <citation type="submission" date="2014-11" db="EMBL/GenBank/DDBJ databases">
        <title>A Rickettsiales Symbiont of Amoebae With Ancient Features.</title>
        <authorList>
            <person name="Schulz F."/>
            <person name="Martijn J."/>
            <person name="Wascher F."/>
            <person name="Kostanjsek R."/>
            <person name="Ettema T.J."/>
            <person name="Horn M."/>
        </authorList>
    </citation>
    <scope>NUCLEOTIDE SEQUENCE [LARGE SCALE GENOMIC DNA]</scope>
    <source>
        <strain evidence="1 2">UWC36</strain>
    </source>
</reference>
<dbReference type="OrthoDB" id="9817050at2"/>
<name>A0A0C1QND1_9RICK</name>
<organism evidence="1 2">
    <name type="scientific">Candidatus Jidaibacter acanthamoebae</name>
    <dbReference type="NCBI Taxonomy" id="86105"/>
    <lineage>
        <taxon>Bacteria</taxon>
        <taxon>Pseudomonadati</taxon>
        <taxon>Pseudomonadota</taxon>
        <taxon>Alphaproteobacteria</taxon>
        <taxon>Rickettsiales</taxon>
        <taxon>Candidatus Midichloriaceae</taxon>
        <taxon>Candidatus Jidaibacter</taxon>
    </lineage>
</organism>
<sequence length="516" mass="59227">MLNTPLKNTNLTLSFPIEQDPESETLMIYNTLPAAFERVKVDVGFIGVEPGELQEEGKYENLIERLKAAGFDDAETVAGNAMELSEIGGDMCTSSFSTKMDFKRNEVKGSIKNLVFCLNRQPQVLQEEMKNTFKDINKMFNFAIENYNNIISSGEDEKARFFENHPNLKDMVYLLDKNEFPYSLPHILLTKTKAEAGYNKEILFNAYNHESVLSATFMHQDIFNIITADYKPGFTIYASSGVKKSDDIAVSFPDGEVFMVLPSESSEIARAGIVHEAAHSMFYMLFSNDNKPFGKNDYFMQELYLKAERSTLEKLAEVLGLTEENSDFSSYSNRELIDLIKNKSLLGLFAFKEAYDQFNSSKIDDIQLSNHVKELIKRFSDKSEEDLENIYQMTGKEQSHEIIKIINNVYSNYQNEIGSLISKFGNEELIERIYDFIYRESHEYEAELIVRVPELFTKGVNEELISYYFADMISFWKTNISPEVSKYLDSNKEQSGLEELSYNEFIVSPGENEIIQ</sequence>
<protein>
    <submittedName>
        <fullName evidence="1">Uncharacterized protein</fullName>
    </submittedName>
</protein>
<comment type="caution">
    <text evidence="1">The sequence shown here is derived from an EMBL/GenBank/DDBJ whole genome shotgun (WGS) entry which is preliminary data.</text>
</comment>
<dbReference type="RefSeq" id="WP_039455747.1">
    <property type="nucleotide sequence ID" value="NZ_JSWE01000092.1"/>
</dbReference>
<dbReference type="AlphaFoldDB" id="A0A0C1QND1"/>
<gene>
    <name evidence="1" type="ORF">NF27_DP00770</name>
</gene>
<evidence type="ECO:0000313" key="2">
    <source>
        <dbReference type="Proteomes" id="UP000031258"/>
    </source>
</evidence>